<dbReference type="InterPro" id="IPR036736">
    <property type="entry name" value="ACP-like_sf"/>
</dbReference>
<dbReference type="Pfam" id="PF00550">
    <property type="entry name" value="PP-binding"/>
    <property type="match status" value="1"/>
</dbReference>
<name>A0A0C2IC07_9PSED</name>
<dbReference type="PATRIC" id="fig|226910.6.peg.3674"/>
<dbReference type="PROSITE" id="PS50075">
    <property type="entry name" value="CARRIER"/>
    <property type="match status" value="1"/>
</dbReference>
<evidence type="ECO:0000313" key="4">
    <source>
        <dbReference type="Proteomes" id="UP000031535"/>
    </source>
</evidence>
<dbReference type="InterPro" id="IPR009081">
    <property type="entry name" value="PP-bd_ACP"/>
</dbReference>
<feature type="active site" description="Nucleophile" evidence="1">
    <location>
        <position position="24"/>
    </location>
</feature>
<gene>
    <name evidence="3" type="ORF">UCMB321_3682</name>
</gene>
<dbReference type="STRING" id="226910.UCMB321_3682"/>
<dbReference type="Gene3D" id="1.10.1200.10">
    <property type="entry name" value="ACP-like"/>
    <property type="match status" value="1"/>
</dbReference>
<dbReference type="OrthoDB" id="6969227at2"/>
<dbReference type="PROSITE" id="PS00591">
    <property type="entry name" value="GH10_1"/>
    <property type="match status" value="1"/>
</dbReference>
<proteinExistence type="predicted"/>
<dbReference type="EMBL" id="JXDG01000048">
    <property type="protein sequence ID" value="KIH82547.1"/>
    <property type="molecule type" value="Genomic_DNA"/>
</dbReference>
<dbReference type="AlphaFoldDB" id="A0A0C2IC07"/>
<dbReference type="SUPFAM" id="SSF47336">
    <property type="entry name" value="ACP-like"/>
    <property type="match status" value="1"/>
</dbReference>
<organism evidence="3 4">
    <name type="scientific">Pseudomonas batumici</name>
    <dbReference type="NCBI Taxonomy" id="226910"/>
    <lineage>
        <taxon>Bacteria</taxon>
        <taxon>Pseudomonadati</taxon>
        <taxon>Pseudomonadota</taxon>
        <taxon>Gammaproteobacteria</taxon>
        <taxon>Pseudomonadales</taxon>
        <taxon>Pseudomonadaceae</taxon>
        <taxon>Pseudomonas</taxon>
    </lineage>
</organism>
<evidence type="ECO:0000313" key="3">
    <source>
        <dbReference type="EMBL" id="KIH82547.1"/>
    </source>
</evidence>
<protein>
    <recommendedName>
        <fullName evidence="2">Carrier domain-containing protein</fullName>
    </recommendedName>
</protein>
<keyword evidence="4" id="KW-1185">Reference proteome</keyword>
<dbReference type="Proteomes" id="UP000031535">
    <property type="component" value="Unassembled WGS sequence"/>
</dbReference>
<comment type="caution">
    <text evidence="3">The sequence shown here is derived from an EMBL/GenBank/DDBJ whole genome shotgun (WGS) entry which is preliminary data.</text>
</comment>
<feature type="domain" description="Carrier" evidence="2">
    <location>
        <begin position="4"/>
        <end position="78"/>
    </location>
</feature>
<reference evidence="3 4" key="1">
    <citation type="submission" date="2015-01" db="EMBL/GenBank/DDBJ databases">
        <title>Complete genome of Pseudomonas batumici UCM B-321 producer of the batumin antibiotic with strong antistaphilococcal and potential anticancer activity.</title>
        <authorList>
            <person name="Klochko V.V."/>
            <person name="Zelena L.B."/>
            <person name="Elena K.A."/>
            <person name="Reva O.N."/>
        </authorList>
    </citation>
    <scope>NUCLEOTIDE SEQUENCE [LARGE SCALE GENOMIC DNA]</scope>
    <source>
        <strain evidence="3 4">UCM B-321</strain>
    </source>
</reference>
<sequence length="85" mass="9394">MSTQSLETVVLELLATTLELDITELDIQLSVDELGLDSLDVLKLTYAIEKRFQVNLSSYSHTDISSVARLIEILAEQLASLRVAS</sequence>
<dbReference type="RefSeq" id="WP_040069575.1">
    <property type="nucleotide sequence ID" value="NZ_CP144470.1"/>
</dbReference>
<accession>A0A0C2IC07</accession>
<evidence type="ECO:0000259" key="2">
    <source>
        <dbReference type="PROSITE" id="PS50075"/>
    </source>
</evidence>
<evidence type="ECO:0000256" key="1">
    <source>
        <dbReference type="PROSITE-ProRule" id="PRU10061"/>
    </source>
</evidence>
<dbReference type="InterPro" id="IPR031158">
    <property type="entry name" value="GH10_AS"/>
</dbReference>